<evidence type="ECO:0000256" key="1">
    <source>
        <dbReference type="ARBA" id="ARBA00004418"/>
    </source>
</evidence>
<feature type="signal peptide" evidence="4">
    <location>
        <begin position="1"/>
        <end position="22"/>
    </location>
</feature>
<organism evidence="6 7">
    <name type="scientific">Haematobacter genomosp. 1</name>
    <dbReference type="NCBI Taxonomy" id="366618"/>
    <lineage>
        <taxon>Bacteria</taxon>
        <taxon>Pseudomonadati</taxon>
        <taxon>Pseudomonadota</taxon>
        <taxon>Alphaproteobacteria</taxon>
        <taxon>Rhodobacterales</taxon>
        <taxon>Paracoccaceae</taxon>
        <taxon>Haematobacter</taxon>
    </lineage>
</organism>
<dbReference type="OrthoDB" id="5348911at2"/>
<dbReference type="Gene3D" id="3.40.190.10">
    <property type="entry name" value="Periplasmic binding protein-like II"/>
    <property type="match status" value="2"/>
</dbReference>
<keyword evidence="7" id="KW-1185">Reference proteome</keyword>
<dbReference type="InterPro" id="IPR015168">
    <property type="entry name" value="SsuA/THI5"/>
</dbReference>
<comment type="subcellular location">
    <subcellularLocation>
        <location evidence="1">Periplasm</location>
    </subcellularLocation>
</comment>
<evidence type="ECO:0000313" key="7">
    <source>
        <dbReference type="Proteomes" id="UP000196878"/>
    </source>
</evidence>
<evidence type="ECO:0000259" key="5">
    <source>
        <dbReference type="Pfam" id="PF09084"/>
    </source>
</evidence>
<comment type="similarity">
    <text evidence="2">Belongs to the bacterial solute-binding protein SsuA/TauA family.</text>
</comment>
<dbReference type="Proteomes" id="UP000196878">
    <property type="component" value="Unassembled WGS sequence"/>
</dbReference>
<evidence type="ECO:0000256" key="2">
    <source>
        <dbReference type="ARBA" id="ARBA00010742"/>
    </source>
</evidence>
<accession>A0A212A9P0</accession>
<gene>
    <name evidence="6" type="ORF">CDV49_13260</name>
</gene>
<dbReference type="EMBL" id="NIPW01000025">
    <property type="protein sequence ID" value="OWJ76831.1"/>
    <property type="molecule type" value="Genomic_DNA"/>
</dbReference>
<dbReference type="PANTHER" id="PTHR30024">
    <property type="entry name" value="ALIPHATIC SULFONATES-BINDING PROTEIN-RELATED"/>
    <property type="match status" value="1"/>
</dbReference>
<reference evidence="6 7" key="1">
    <citation type="submission" date="2016-12" db="EMBL/GenBank/DDBJ databases">
        <title>Comparison of Traditional DNA-DNA Hybridization with In Silico Genomic Analysis.</title>
        <authorList>
            <person name="Nicholson A.C."/>
            <person name="Humrighouse B.W."/>
            <person name="Graziano J."/>
            <person name="Lasker B."/>
            <person name="Whitney A.M."/>
            <person name="Mcquiston J.R."/>
        </authorList>
    </citation>
    <scope>NUCLEOTIDE SEQUENCE [LARGE SCALE GENOMIC DNA]</scope>
    <source>
        <strain evidence="6 7">H2240</strain>
    </source>
</reference>
<dbReference type="SUPFAM" id="SSF53850">
    <property type="entry name" value="Periplasmic binding protein-like II"/>
    <property type="match status" value="1"/>
</dbReference>
<keyword evidence="3 4" id="KW-0732">Signal</keyword>
<feature type="chain" id="PRO_5012916725" evidence="4">
    <location>
        <begin position="23"/>
        <end position="336"/>
    </location>
</feature>
<dbReference type="GO" id="GO:0042597">
    <property type="term" value="C:periplasmic space"/>
    <property type="evidence" value="ECO:0007669"/>
    <property type="project" value="UniProtKB-SubCell"/>
</dbReference>
<dbReference type="RefSeq" id="WP_088215906.1">
    <property type="nucleotide sequence ID" value="NZ_NIPW01000025.1"/>
</dbReference>
<evidence type="ECO:0000256" key="4">
    <source>
        <dbReference type="SAM" id="SignalP"/>
    </source>
</evidence>
<comment type="caution">
    <text evidence="6">The sequence shown here is derived from an EMBL/GenBank/DDBJ whole genome shotgun (WGS) entry which is preliminary data.</text>
</comment>
<dbReference type="Pfam" id="PF09084">
    <property type="entry name" value="NMT1"/>
    <property type="match status" value="1"/>
</dbReference>
<dbReference type="PANTHER" id="PTHR30024:SF47">
    <property type="entry name" value="TAURINE-BINDING PERIPLASMIC PROTEIN"/>
    <property type="match status" value="1"/>
</dbReference>
<feature type="domain" description="SsuA/THI5-like" evidence="5">
    <location>
        <begin position="44"/>
        <end position="248"/>
    </location>
</feature>
<sequence>MTVRALCAAGAVAILLAVPAIAAPFRVIVTDMETPLVPNSVMELAKSEGYFDRAGVDVEFVRVQQTPLAIAALRSGEGEMANVGVEALLQLRLQGVDDLRAVTSPNKALPYMIVASGLTSTSELPGKAFGIGRIGSVDHLLSLRVLAAKGVDPTTVDLVPLGQPNVRAQALVAGRIAATTMSIGTFLSIPEADRLSVLVGVEDFYAAAPVVSKVNAVTTAVLERRGEEVRAVIEAMTLAARDFAADPATWVAAMEKARPDVSHETLVKLGQAFAQSWSVNGGLEKAELDTTVDWLWETEDFAGKPRPAMESWVDFGPEDAVLGRIGVAEGRDSPSR</sequence>
<dbReference type="AlphaFoldDB" id="A0A212A9P0"/>
<evidence type="ECO:0000313" key="6">
    <source>
        <dbReference type="EMBL" id="OWJ76831.1"/>
    </source>
</evidence>
<evidence type="ECO:0000256" key="3">
    <source>
        <dbReference type="ARBA" id="ARBA00022729"/>
    </source>
</evidence>
<protein>
    <submittedName>
        <fullName evidence="6">ABC transporter substrate-binding protein</fullName>
    </submittedName>
</protein>
<proteinExistence type="inferred from homology"/>
<name>A0A212A9P0_9RHOB</name>